<protein>
    <submittedName>
        <fullName evidence="2">Uncharacterized protein</fullName>
    </submittedName>
</protein>
<evidence type="ECO:0000256" key="1">
    <source>
        <dbReference type="SAM" id="Phobius"/>
    </source>
</evidence>
<dbReference type="Proteomes" id="UP000016986">
    <property type="component" value="Unassembled WGS sequence"/>
</dbReference>
<evidence type="ECO:0000313" key="2">
    <source>
        <dbReference type="EMBL" id="GAD52320.1"/>
    </source>
</evidence>
<dbReference type="EMBL" id="BATA01000019">
    <property type="protein sequence ID" value="GAD52320.1"/>
    <property type="molecule type" value="Genomic_DNA"/>
</dbReference>
<name>U2YTK5_9EURY</name>
<feature type="transmembrane region" description="Helical" evidence="1">
    <location>
        <begin position="43"/>
        <end position="76"/>
    </location>
</feature>
<comment type="caution">
    <text evidence="2">The sequence shown here is derived from an EMBL/GenBank/DDBJ whole genome shotgun (WGS) entry which is preliminary data.</text>
</comment>
<gene>
    <name evidence="2" type="ORF">MBEHAL_1080</name>
</gene>
<keyword evidence="1" id="KW-0812">Transmembrane</keyword>
<dbReference type="AlphaFoldDB" id="U2YTK5"/>
<keyword evidence="3" id="KW-1185">Reference proteome</keyword>
<accession>U2YTK5</accession>
<evidence type="ECO:0000313" key="3">
    <source>
        <dbReference type="Proteomes" id="UP000016986"/>
    </source>
</evidence>
<dbReference type="OrthoDB" id="270123at2157"/>
<reference evidence="2 3" key="1">
    <citation type="submission" date="2013-09" db="EMBL/GenBank/DDBJ databases">
        <title>Whole genome sequencing of Halarchaeum acidiphilum strain MH1-52-1.</title>
        <authorList>
            <person name="Shimane Y."/>
            <person name="Minegishi H."/>
            <person name="Nishi S."/>
            <person name="Echigo A."/>
            <person name="Shuto A."/>
            <person name="Konishi M."/>
            <person name="Ito T."/>
            <person name="Ohkuma M."/>
            <person name="Ohta Y."/>
            <person name="Nagano Y."/>
            <person name="Tsubouchi T."/>
            <person name="Mori K."/>
            <person name="Usui K."/>
            <person name="Kamekura M."/>
            <person name="Usami R."/>
            <person name="Takaki Y."/>
            <person name="Hatada Y."/>
        </authorList>
    </citation>
    <scope>NUCLEOTIDE SEQUENCE [LARGE SCALE GENOMIC DNA]</scope>
    <source>
        <strain evidence="2 3">JCM 16109</strain>
    </source>
</reference>
<sequence length="93" mass="9727">MTLPAPVAFARRCFAALVRRPAAALDPFLDESYPDEPTLSEEWLTIATGAGSLALVALGATVAVALSALYALLYALARGVGRLGSRARARIGR</sequence>
<keyword evidence="1" id="KW-1133">Transmembrane helix</keyword>
<organism evidence="2 3">
    <name type="scientific">Halarchaeum acidiphilum MH1-52-1</name>
    <dbReference type="NCBI Taxonomy" id="1261545"/>
    <lineage>
        <taxon>Archaea</taxon>
        <taxon>Methanobacteriati</taxon>
        <taxon>Methanobacteriota</taxon>
        <taxon>Stenosarchaea group</taxon>
        <taxon>Halobacteria</taxon>
        <taxon>Halobacteriales</taxon>
        <taxon>Halobacteriaceae</taxon>
    </lineage>
</organism>
<dbReference type="RefSeq" id="WP_021780012.1">
    <property type="nucleotide sequence ID" value="NZ_BATA01000019.1"/>
</dbReference>
<keyword evidence="1" id="KW-0472">Membrane</keyword>
<proteinExistence type="predicted"/>